<proteinExistence type="predicted"/>
<dbReference type="InterPro" id="IPR014942">
    <property type="entry name" value="AbiEii"/>
</dbReference>
<dbReference type="Pfam" id="PF08843">
    <property type="entry name" value="AbiEii"/>
    <property type="match status" value="1"/>
</dbReference>
<organism evidence="1">
    <name type="scientific">hydrothermal vent metagenome</name>
    <dbReference type="NCBI Taxonomy" id="652676"/>
    <lineage>
        <taxon>unclassified sequences</taxon>
        <taxon>metagenomes</taxon>
        <taxon>ecological metagenomes</taxon>
    </lineage>
</organism>
<gene>
    <name evidence="1" type="ORF">MNBD_GAMMA13-2126</name>
</gene>
<dbReference type="AlphaFoldDB" id="A0A3B0YRU7"/>
<accession>A0A3B0YRU7</accession>
<sequence>YGLDRFSEDLDFSLRAPMRGFELDKYSPALEKELRAFGFDVRDEDRCTIRTGHGPENITRLRRFAIDLKRRLPMRA</sequence>
<name>A0A3B0YRU7_9ZZZZ</name>
<reference evidence="1" key="1">
    <citation type="submission" date="2018-06" db="EMBL/GenBank/DDBJ databases">
        <authorList>
            <person name="Zhirakovskaya E."/>
        </authorList>
    </citation>
    <scope>NUCLEOTIDE SEQUENCE</scope>
</reference>
<protein>
    <submittedName>
        <fullName evidence="1">Uncharacterized protein</fullName>
    </submittedName>
</protein>
<dbReference type="Gene3D" id="3.10.450.620">
    <property type="entry name" value="JHP933, nucleotidyltransferase-like core domain"/>
    <property type="match status" value="1"/>
</dbReference>
<feature type="non-terminal residue" evidence="1">
    <location>
        <position position="1"/>
    </location>
</feature>
<dbReference type="EMBL" id="UOFK01000166">
    <property type="protein sequence ID" value="VAW78803.1"/>
    <property type="molecule type" value="Genomic_DNA"/>
</dbReference>
<evidence type="ECO:0000313" key="1">
    <source>
        <dbReference type="EMBL" id="VAW78803.1"/>
    </source>
</evidence>